<accession>A0A2H0BVS8</accession>
<evidence type="ECO:0000313" key="2">
    <source>
        <dbReference type="Proteomes" id="UP000231246"/>
    </source>
</evidence>
<reference evidence="1 2" key="1">
    <citation type="submission" date="2017-09" db="EMBL/GenBank/DDBJ databases">
        <title>Depth-based differentiation of microbial function through sediment-hosted aquifers and enrichment of novel symbionts in the deep terrestrial subsurface.</title>
        <authorList>
            <person name="Probst A.J."/>
            <person name="Ladd B."/>
            <person name="Jarett J.K."/>
            <person name="Geller-Mcgrath D.E."/>
            <person name="Sieber C.M."/>
            <person name="Emerson J.B."/>
            <person name="Anantharaman K."/>
            <person name="Thomas B.C."/>
            <person name="Malmstrom R."/>
            <person name="Stieglmeier M."/>
            <person name="Klingl A."/>
            <person name="Woyke T."/>
            <person name="Ryan C.M."/>
            <person name="Banfield J.F."/>
        </authorList>
    </citation>
    <scope>NUCLEOTIDE SEQUENCE [LARGE SCALE GENOMIC DNA]</scope>
    <source>
        <strain evidence="1">CG22_combo_CG10-13_8_21_14_all_38_20</strain>
    </source>
</reference>
<dbReference type="AlphaFoldDB" id="A0A2H0BVS8"/>
<evidence type="ECO:0000313" key="1">
    <source>
        <dbReference type="EMBL" id="PIP61649.1"/>
    </source>
</evidence>
<sequence length="63" mass="7236">MRENKGDQSVSDKDALWFADQLNKDLTGQAVEQQDTSDMQWRLFQYLQQVANNNGKEPYLGNG</sequence>
<name>A0A2H0BVS8_9BACT</name>
<dbReference type="EMBL" id="PCTA01000022">
    <property type="protein sequence ID" value="PIP61649.1"/>
    <property type="molecule type" value="Genomic_DNA"/>
</dbReference>
<organism evidence="1 2">
    <name type="scientific">Candidatus Roizmanbacteria bacterium CG22_combo_CG10-13_8_21_14_all_38_20</name>
    <dbReference type="NCBI Taxonomy" id="1974862"/>
    <lineage>
        <taxon>Bacteria</taxon>
        <taxon>Candidatus Roizmaniibacteriota</taxon>
    </lineage>
</organism>
<protein>
    <submittedName>
        <fullName evidence="1">Uncharacterized protein</fullName>
    </submittedName>
</protein>
<comment type="caution">
    <text evidence="1">The sequence shown here is derived from an EMBL/GenBank/DDBJ whole genome shotgun (WGS) entry which is preliminary data.</text>
</comment>
<gene>
    <name evidence="1" type="ORF">COW99_03350</name>
</gene>
<dbReference type="Proteomes" id="UP000231246">
    <property type="component" value="Unassembled WGS sequence"/>
</dbReference>
<proteinExistence type="predicted"/>